<organism evidence="1 2">
    <name type="scientific">Hygrophoropsis aurantiaca</name>
    <dbReference type="NCBI Taxonomy" id="72124"/>
    <lineage>
        <taxon>Eukaryota</taxon>
        <taxon>Fungi</taxon>
        <taxon>Dikarya</taxon>
        <taxon>Basidiomycota</taxon>
        <taxon>Agaricomycotina</taxon>
        <taxon>Agaricomycetes</taxon>
        <taxon>Agaricomycetidae</taxon>
        <taxon>Boletales</taxon>
        <taxon>Coniophorineae</taxon>
        <taxon>Hygrophoropsidaceae</taxon>
        <taxon>Hygrophoropsis</taxon>
    </lineage>
</organism>
<protein>
    <submittedName>
        <fullName evidence="1">Uncharacterized protein</fullName>
    </submittedName>
</protein>
<evidence type="ECO:0000313" key="2">
    <source>
        <dbReference type="Proteomes" id="UP000790377"/>
    </source>
</evidence>
<proteinExistence type="predicted"/>
<name>A0ACB8AFB0_9AGAM</name>
<reference evidence="1" key="1">
    <citation type="journal article" date="2021" name="New Phytol.">
        <title>Evolutionary innovations through gain and loss of genes in the ectomycorrhizal Boletales.</title>
        <authorList>
            <person name="Wu G."/>
            <person name="Miyauchi S."/>
            <person name="Morin E."/>
            <person name="Kuo A."/>
            <person name="Drula E."/>
            <person name="Varga T."/>
            <person name="Kohler A."/>
            <person name="Feng B."/>
            <person name="Cao Y."/>
            <person name="Lipzen A."/>
            <person name="Daum C."/>
            <person name="Hundley H."/>
            <person name="Pangilinan J."/>
            <person name="Johnson J."/>
            <person name="Barry K."/>
            <person name="LaButti K."/>
            <person name="Ng V."/>
            <person name="Ahrendt S."/>
            <person name="Min B."/>
            <person name="Choi I.G."/>
            <person name="Park H."/>
            <person name="Plett J.M."/>
            <person name="Magnuson J."/>
            <person name="Spatafora J.W."/>
            <person name="Nagy L.G."/>
            <person name="Henrissat B."/>
            <person name="Grigoriev I.V."/>
            <person name="Yang Z.L."/>
            <person name="Xu J."/>
            <person name="Martin F.M."/>
        </authorList>
    </citation>
    <scope>NUCLEOTIDE SEQUENCE</scope>
    <source>
        <strain evidence="1">ATCC 28755</strain>
    </source>
</reference>
<evidence type="ECO:0000313" key="1">
    <source>
        <dbReference type="EMBL" id="KAH7911554.1"/>
    </source>
</evidence>
<sequence>MSNFYPHININALKKFAIATAAAENRNRSTRRGKAPAKPNPEIASIEDVVWAGEKMIEINFVRSSLPLGPYCMMAQFTRTSPRSRMTLALVGMMTTAQDAHIKVPKIYAYKDSAMNTIGAEVVLLEKIPGDNLEALWPSLSSRQQIKICVKLAELLLDLFNVRGALICSDLIGNGIDTRPASVLLADERRRQHPIGSGATLVSPPFCDGALGTWPPPQAFTTTQDYLDALCYRIERMFDGTVGPEFFLKARETGRPEQPLLTTTDMSEIRETWHRLGQLIPYHTGGFYLPKTLSSEARQSAVSVLQSRQFGIHHSEMDMDRFIVRFLPDANGSIKGEDAEVELTLCTGWEHAYRAPLWSCARMPPWLTNHSIIPRNRQAELRQIIFSMMNDPRMYQDRAAWQWVTAYVHGVPERWFEGCLSAHWMFGRNIEELLVSLKDYWQIWKKDIPFPLPVGEHYRPRQRTKARVDRIRNLQVVSPPTAEDLDSTDELFSQARVPGY</sequence>
<gene>
    <name evidence="1" type="ORF">BJ138DRAFT_1006336</name>
</gene>
<keyword evidence="2" id="KW-1185">Reference proteome</keyword>
<comment type="caution">
    <text evidence="1">The sequence shown here is derived from an EMBL/GenBank/DDBJ whole genome shotgun (WGS) entry which is preliminary data.</text>
</comment>
<accession>A0ACB8AFB0</accession>
<dbReference type="Proteomes" id="UP000790377">
    <property type="component" value="Unassembled WGS sequence"/>
</dbReference>
<dbReference type="EMBL" id="MU267674">
    <property type="protein sequence ID" value="KAH7911554.1"/>
    <property type="molecule type" value="Genomic_DNA"/>
</dbReference>